<dbReference type="Proteomes" id="UP000321746">
    <property type="component" value="Unassembled WGS sequence"/>
</dbReference>
<evidence type="ECO:0000313" key="4">
    <source>
        <dbReference type="EMBL" id="GEN61819.1"/>
    </source>
</evidence>
<sequence length="188" mass="19150">MSSDTFTTELAQFAGVQQQVDTNTNLETLISLTEDGQESSNMSLVGKTATTTASVFPLQDGSANVSYTTTSAEPIAIAVTNSSGTVVKTEELTSTAGTNTWTWDGTDSDGDQLADGAYNIAVETMDSSGNTSAVATSVTGTVTGIDRSASAIYVEMGSSKVNMTDVTSFSDSSSDTSASTSTSSSSSS</sequence>
<organism evidence="4 5">
    <name type="scientific">Acetobacter oeni</name>
    <dbReference type="NCBI Taxonomy" id="304077"/>
    <lineage>
        <taxon>Bacteria</taxon>
        <taxon>Pseudomonadati</taxon>
        <taxon>Pseudomonadota</taxon>
        <taxon>Alphaproteobacteria</taxon>
        <taxon>Acetobacterales</taxon>
        <taxon>Acetobacteraceae</taxon>
        <taxon>Acetobacter</taxon>
    </lineage>
</organism>
<dbReference type="InterPro" id="IPR025965">
    <property type="entry name" value="FlgD/Vpr_Ig-like"/>
</dbReference>
<dbReference type="Pfam" id="PF13860">
    <property type="entry name" value="FlgD_ig"/>
    <property type="match status" value="1"/>
</dbReference>
<evidence type="ECO:0008006" key="6">
    <source>
        <dbReference type="Google" id="ProtNLM"/>
    </source>
</evidence>
<dbReference type="Gene3D" id="2.30.30.910">
    <property type="match status" value="1"/>
</dbReference>
<evidence type="ECO:0000259" key="2">
    <source>
        <dbReference type="Pfam" id="PF13860"/>
    </source>
</evidence>
<dbReference type="InterPro" id="IPR025963">
    <property type="entry name" value="FLgD_Tudor"/>
</dbReference>
<proteinExistence type="predicted"/>
<feature type="domain" description="FlgD Tudor-like" evidence="3">
    <location>
        <begin position="42"/>
        <end position="167"/>
    </location>
</feature>
<dbReference type="Gene3D" id="2.60.40.4070">
    <property type="match status" value="1"/>
</dbReference>
<accession>A0A511XFV7</accession>
<dbReference type="Pfam" id="PF13861">
    <property type="entry name" value="FLgD_tudor"/>
    <property type="match status" value="1"/>
</dbReference>
<protein>
    <recommendedName>
        <fullName evidence="6">Basal-body rod modification protein FlgD</fullName>
    </recommendedName>
</protein>
<evidence type="ECO:0000259" key="3">
    <source>
        <dbReference type="Pfam" id="PF13861"/>
    </source>
</evidence>
<comment type="caution">
    <text evidence="4">The sequence shown here is derived from an EMBL/GenBank/DDBJ whole genome shotgun (WGS) entry which is preliminary data.</text>
</comment>
<dbReference type="EMBL" id="BJYG01000001">
    <property type="protein sequence ID" value="GEN61819.1"/>
    <property type="molecule type" value="Genomic_DNA"/>
</dbReference>
<feature type="region of interest" description="Disordered" evidence="1">
    <location>
        <begin position="166"/>
        <end position="188"/>
    </location>
</feature>
<name>A0A511XFV7_9PROT</name>
<reference evidence="4 5" key="1">
    <citation type="submission" date="2019-07" db="EMBL/GenBank/DDBJ databases">
        <title>Whole genome shotgun sequence of Acetobacter oeni NBRC 105207.</title>
        <authorList>
            <person name="Hosoyama A."/>
            <person name="Uohara A."/>
            <person name="Ohji S."/>
            <person name="Ichikawa N."/>
        </authorList>
    </citation>
    <scope>NUCLEOTIDE SEQUENCE [LARGE SCALE GENOMIC DNA]</scope>
    <source>
        <strain evidence="4 5">NBRC 105207</strain>
    </source>
</reference>
<dbReference type="AlphaFoldDB" id="A0A511XFV7"/>
<gene>
    <name evidence="4" type="ORF">AOE01nite_00430</name>
</gene>
<keyword evidence="5" id="KW-1185">Reference proteome</keyword>
<feature type="domain" description="FlgD/Vpr Ig-like" evidence="2">
    <location>
        <begin position="60"/>
        <end position="126"/>
    </location>
</feature>
<evidence type="ECO:0000256" key="1">
    <source>
        <dbReference type="SAM" id="MobiDB-lite"/>
    </source>
</evidence>
<evidence type="ECO:0000313" key="5">
    <source>
        <dbReference type="Proteomes" id="UP000321746"/>
    </source>
</evidence>